<organism evidence="1">
    <name type="scientific">Myoviridae sp. ctTF92</name>
    <dbReference type="NCBI Taxonomy" id="2825110"/>
    <lineage>
        <taxon>Viruses</taxon>
        <taxon>Duplodnaviria</taxon>
        <taxon>Heunggongvirae</taxon>
        <taxon>Uroviricota</taxon>
        <taxon>Caudoviricetes</taxon>
    </lineage>
</organism>
<accession>A0A8S5ULC3</accession>
<sequence length="71" mass="8579">MVELAKTDLLIYPIVFNKDILQVNLSYYHAYYHKKQDANSDDLLPFMDDDYIIKICIYLRYFALKDLIKRI</sequence>
<reference evidence="1" key="1">
    <citation type="journal article" date="2021" name="Proc. Natl. Acad. Sci. U.S.A.">
        <title>A Catalog of Tens of Thousands of Viruses from Human Metagenomes Reveals Hidden Associations with Chronic Diseases.</title>
        <authorList>
            <person name="Tisza M.J."/>
            <person name="Buck C.B."/>
        </authorList>
    </citation>
    <scope>NUCLEOTIDE SEQUENCE</scope>
    <source>
        <strain evidence="1">CtTF92</strain>
    </source>
</reference>
<evidence type="ECO:0000313" key="1">
    <source>
        <dbReference type="EMBL" id="DAF95228.1"/>
    </source>
</evidence>
<dbReference type="EMBL" id="BK016106">
    <property type="protein sequence ID" value="DAF95228.1"/>
    <property type="molecule type" value="Genomic_DNA"/>
</dbReference>
<proteinExistence type="predicted"/>
<protein>
    <submittedName>
        <fullName evidence="1">Uncharacterized protein</fullName>
    </submittedName>
</protein>
<name>A0A8S5ULC3_9CAUD</name>